<dbReference type="Proteomes" id="UP001148629">
    <property type="component" value="Unassembled WGS sequence"/>
</dbReference>
<name>A0ACC1RRB0_9HYPO</name>
<comment type="caution">
    <text evidence="1">The sequence shown here is derived from an EMBL/GenBank/DDBJ whole genome shotgun (WGS) entry which is preliminary data.</text>
</comment>
<protein>
    <submittedName>
        <fullName evidence="1">Uncharacterized protein</fullName>
    </submittedName>
</protein>
<gene>
    <name evidence="1" type="ORF">NM208_g12218</name>
</gene>
<evidence type="ECO:0000313" key="2">
    <source>
        <dbReference type="Proteomes" id="UP001148629"/>
    </source>
</evidence>
<organism evidence="1 2">
    <name type="scientific">Fusarium decemcellulare</name>
    <dbReference type="NCBI Taxonomy" id="57161"/>
    <lineage>
        <taxon>Eukaryota</taxon>
        <taxon>Fungi</taxon>
        <taxon>Dikarya</taxon>
        <taxon>Ascomycota</taxon>
        <taxon>Pezizomycotina</taxon>
        <taxon>Sordariomycetes</taxon>
        <taxon>Hypocreomycetidae</taxon>
        <taxon>Hypocreales</taxon>
        <taxon>Nectriaceae</taxon>
        <taxon>Fusarium</taxon>
        <taxon>Fusarium decemcellulare species complex</taxon>
    </lineage>
</organism>
<evidence type="ECO:0000313" key="1">
    <source>
        <dbReference type="EMBL" id="KAJ3524024.1"/>
    </source>
</evidence>
<keyword evidence="2" id="KW-1185">Reference proteome</keyword>
<reference evidence="1" key="1">
    <citation type="submission" date="2022-08" db="EMBL/GenBank/DDBJ databases">
        <title>Genome Sequence of Fusarium decemcellulare.</title>
        <authorList>
            <person name="Buettner E."/>
        </authorList>
    </citation>
    <scope>NUCLEOTIDE SEQUENCE</scope>
    <source>
        <strain evidence="1">Babe19</strain>
    </source>
</reference>
<dbReference type="EMBL" id="JANRMS010002149">
    <property type="protein sequence ID" value="KAJ3524024.1"/>
    <property type="molecule type" value="Genomic_DNA"/>
</dbReference>
<proteinExistence type="predicted"/>
<sequence length="339" mass="37393">MSKSHGEEARGYLPWFVSSLWSSTSAPLSPSNHPSSTKQTPQTMVKIDVVIETASDSIVRQVELPPITPIHSTCGPDTVLPYGLCLERLKEFISHCHYFSPTQVDTHGNPGGLDVGINRSISSGMEEPRPDMEKLAELSPSYYEPARWPPPDDDLDKVTSEEITSRGFSARVRKRTRYDWRAKNLPWRLGVGGIVSLWLVPGVYSIWTLSKGFRVASGVTSTLMGMAVVPLRTADHVPKVACIVTYAVWALCFATYVGLQLLHIPHHPRDKRTIYIFTVAMVSLHFTVAVSQGSDSIIEGFALFGPIVSTASAYLMSLFVTINWRETGPMAYELPGTAV</sequence>
<accession>A0ACC1RRB0</accession>